<dbReference type="EMBL" id="QZJZ01000066">
    <property type="protein sequence ID" value="RJP58474.1"/>
    <property type="molecule type" value="Genomic_DNA"/>
</dbReference>
<dbReference type="AlphaFoldDB" id="A0A3A4QXG5"/>
<evidence type="ECO:0000313" key="7">
    <source>
        <dbReference type="EMBL" id="RJP58474.1"/>
    </source>
</evidence>
<evidence type="ECO:0000313" key="8">
    <source>
        <dbReference type="Proteomes" id="UP000266426"/>
    </source>
</evidence>
<reference evidence="7 8" key="1">
    <citation type="journal article" date="2017" name="ISME J.">
        <title>Energy and carbon metabolisms in a deep terrestrial subsurface fluid microbial community.</title>
        <authorList>
            <person name="Momper L."/>
            <person name="Jungbluth S.P."/>
            <person name="Lee M.D."/>
            <person name="Amend J.P."/>
        </authorList>
    </citation>
    <scope>NUCLEOTIDE SEQUENCE [LARGE SCALE GENOMIC DNA]</scope>
    <source>
        <strain evidence="7">SURF_26</strain>
    </source>
</reference>
<dbReference type="InterPro" id="IPR005226">
    <property type="entry name" value="UPF0014_fam"/>
</dbReference>
<keyword evidence="3 6" id="KW-0812">Transmembrane</keyword>
<feature type="transmembrane region" description="Helical" evidence="6">
    <location>
        <begin position="26"/>
        <end position="44"/>
    </location>
</feature>
<dbReference type="Pfam" id="PF03649">
    <property type="entry name" value="UPF0014"/>
    <property type="match status" value="1"/>
</dbReference>
<sequence>MIRNGIIIRMPPLYRWRDIYMETYDIPWLGLAFACGLLLIPISVSQCWKLDIIRETVIATARMCVQLVLIALFLEYLFNLNSPLINICWISVMVLFAGSSITQTCKLNLIRVFPRVALSLLVSLFFILFYMRLLVIRGYGLFEAKYLIVLGGMLLGNSLRGTIVGLSSFYDSIRKEEKIYLYKLSLGARQFEALRPYLQHSMTTALKPTLATMATMGIVFLPGMMTGQVLGGSSPLLAIKYQIMIMIAIYLVITISIMFCIFLLRRLSFNDYGVLNHSIFKGSPR</sequence>
<dbReference type="GO" id="GO:0005886">
    <property type="term" value="C:plasma membrane"/>
    <property type="evidence" value="ECO:0007669"/>
    <property type="project" value="TreeGrafter"/>
</dbReference>
<comment type="caution">
    <text evidence="7">The sequence shown here is derived from an EMBL/GenBank/DDBJ whole genome shotgun (WGS) entry which is preliminary data.</text>
</comment>
<name>A0A3A4QXG5_9BACT</name>
<feature type="transmembrane region" description="Helical" evidence="6">
    <location>
        <begin position="84"/>
        <end position="104"/>
    </location>
</feature>
<comment type="subcellular location">
    <subcellularLocation>
        <location evidence="1">Membrane</location>
        <topology evidence="1">Multi-pass membrane protein</topology>
    </subcellularLocation>
</comment>
<keyword evidence="4 6" id="KW-1133">Transmembrane helix</keyword>
<dbReference type="Proteomes" id="UP000266426">
    <property type="component" value="Unassembled WGS sequence"/>
</dbReference>
<evidence type="ECO:0000256" key="1">
    <source>
        <dbReference type="ARBA" id="ARBA00004141"/>
    </source>
</evidence>
<protein>
    <submittedName>
        <fullName evidence="7">ABC transporter permease</fullName>
    </submittedName>
</protein>
<evidence type="ECO:0000256" key="5">
    <source>
        <dbReference type="ARBA" id="ARBA00023136"/>
    </source>
</evidence>
<comment type="similarity">
    <text evidence="2">Belongs to the UPF0014 family.</text>
</comment>
<proteinExistence type="inferred from homology"/>
<evidence type="ECO:0000256" key="6">
    <source>
        <dbReference type="SAM" id="Phobius"/>
    </source>
</evidence>
<gene>
    <name evidence="7" type="ORF">C4541_07910</name>
</gene>
<feature type="transmembrane region" description="Helical" evidence="6">
    <location>
        <begin position="116"/>
        <end position="135"/>
    </location>
</feature>
<accession>A0A3A4QXG5</accession>
<dbReference type="PANTHER" id="PTHR30028">
    <property type="entry name" value="UPF0014 INNER MEMBRANE PROTEIN YBBM-RELATED"/>
    <property type="match status" value="1"/>
</dbReference>
<dbReference type="PANTHER" id="PTHR30028:SF0">
    <property type="entry name" value="PROTEIN ALUMINUM SENSITIVE 3"/>
    <property type="match status" value="1"/>
</dbReference>
<evidence type="ECO:0000256" key="3">
    <source>
        <dbReference type="ARBA" id="ARBA00022692"/>
    </source>
</evidence>
<feature type="transmembrane region" description="Helical" evidence="6">
    <location>
        <begin position="56"/>
        <end position="78"/>
    </location>
</feature>
<keyword evidence="5 6" id="KW-0472">Membrane</keyword>
<feature type="transmembrane region" description="Helical" evidence="6">
    <location>
        <begin position="210"/>
        <end position="231"/>
    </location>
</feature>
<organism evidence="7 8">
    <name type="scientific">Candidatus Auribacter fodinae</name>
    <dbReference type="NCBI Taxonomy" id="2093366"/>
    <lineage>
        <taxon>Bacteria</taxon>
        <taxon>Pseudomonadati</taxon>
        <taxon>Candidatus Auribacterota</taxon>
        <taxon>Candidatus Auribacteria</taxon>
        <taxon>Candidatus Auribacterales</taxon>
        <taxon>Candidatus Auribacteraceae</taxon>
        <taxon>Candidatus Auribacter</taxon>
    </lineage>
</organism>
<evidence type="ECO:0000256" key="2">
    <source>
        <dbReference type="ARBA" id="ARBA00005268"/>
    </source>
</evidence>
<feature type="transmembrane region" description="Helical" evidence="6">
    <location>
        <begin position="243"/>
        <end position="264"/>
    </location>
</feature>
<evidence type="ECO:0000256" key="4">
    <source>
        <dbReference type="ARBA" id="ARBA00022989"/>
    </source>
</evidence>